<dbReference type="EMBL" id="JACHJJ010000011">
    <property type="protein sequence ID" value="MBB5964384.1"/>
    <property type="molecule type" value="Genomic_DNA"/>
</dbReference>
<evidence type="ECO:0008006" key="4">
    <source>
        <dbReference type="Google" id="ProtNLM"/>
    </source>
</evidence>
<evidence type="ECO:0000256" key="1">
    <source>
        <dbReference type="SAM" id="SignalP"/>
    </source>
</evidence>
<dbReference type="Proteomes" id="UP000562352">
    <property type="component" value="Unassembled WGS sequence"/>
</dbReference>
<comment type="caution">
    <text evidence="2">The sequence shown here is derived from an EMBL/GenBank/DDBJ whole genome shotgun (WGS) entry which is preliminary data.</text>
</comment>
<dbReference type="AlphaFoldDB" id="A0A841D7A8"/>
<protein>
    <recommendedName>
        <fullName evidence="4">Secreted protein</fullName>
    </recommendedName>
</protein>
<name>A0A841D7A8_PLAVE</name>
<gene>
    <name evidence="2" type="ORF">FHS22_003668</name>
</gene>
<keyword evidence="3" id="KW-1185">Reference proteome</keyword>
<feature type="chain" id="PRO_5032996516" description="Secreted protein" evidence="1">
    <location>
        <begin position="29"/>
        <end position="171"/>
    </location>
</feature>
<dbReference type="RefSeq" id="WP_184943155.1">
    <property type="nucleotide sequence ID" value="NZ_BAAAWZ010000001.1"/>
</dbReference>
<sequence>MKRLTTGLLATAATAAAFALAVPATAQAATPATASAATASSGYDYEDYWGSVYSANHKAKAKGWIGVEWDHHQKSNEVHVSGKLYDLDHRTYKQGGKCAYLKIQAHGFGDHHNYWADSKYYKYCGAGGYKKFHFSSHDTDAVRVKVCQIGLHSSYPTRCGDWDYLYTAESE</sequence>
<proteinExistence type="predicted"/>
<evidence type="ECO:0000313" key="3">
    <source>
        <dbReference type="Proteomes" id="UP000562352"/>
    </source>
</evidence>
<evidence type="ECO:0000313" key="2">
    <source>
        <dbReference type="EMBL" id="MBB5964384.1"/>
    </source>
</evidence>
<keyword evidence="1" id="KW-0732">Signal</keyword>
<organism evidence="2 3">
    <name type="scientific">Planomonospora venezuelensis</name>
    <dbReference type="NCBI Taxonomy" id="1999"/>
    <lineage>
        <taxon>Bacteria</taxon>
        <taxon>Bacillati</taxon>
        <taxon>Actinomycetota</taxon>
        <taxon>Actinomycetes</taxon>
        <taxon>Streptosporangiales</taxon>
        <taxon>Streptosporangiaceae</taxon>
        <taxon>Planomonospora</taxon>
    </lineage>
</organism>
<reference evidence="2 3" key="1">
    <citation type="submission" date="2020-08" db="EMBL/GenBank/DDBJ databases">
        <title>Genomic Encyclopedia of Type Strains, Phase III (KMG-III): the genomes of soil and plant-associated and newly described type strains.</title>
        <authorList>
            <person name="Whitman W."/>
        </authorList>
    </citation>
    <scope>NUCLEOTIDE SEQUENCE [LARGE SCALE GENOMIC DNA]</scope>
    <source>
        <strain evidence="2 3">CECT 3303</strain>
    </source>
</reference>
<accession>A0A841D7A8</accession>
<feature type="signal peptide" evidence="1">
    <location>
        <begin position="1"/>
        <end position="28"/>
    </location>
</feature>